<evidence type="ECO:0000256" key="2">
    <source>
        <dbReference type="ARBA" id="ARBA00022840"/>
    </source>
</evidence>
<dbReference type="InterPro" id="IPR027417">
    <property type="entry name" value="P-loop_NTPase"/>
</dbReference>
<dbReference type="SMART" id="SM00487">
    <property type="entry name" value="DEXDc"/>
    <property type="match status" value="1"/>
</dbReference>
<dbReference type="InterPro" id="IPR001650">
    <property type="entry name" value="Helicase_C-like"/>
</dbReference>
<keyword evidence="5" id="KW-0378">Hydrolase</keyword>
<keyword evidence="6" id="KW-1185">Reference proteome</keyword>
<dbReference type="PANTHER" id="PTHR47962">
    <property type="entry name" value="ATP-DEPENDENT HELICASE LHR-RELATED-RELATED"/>
    <property type="match status" value="1"/>
</dbReference>
<dbReference type="Gene3D" id="3.40.50.300">
    <property type="entry name" value="P-loop containing nucleotide triphosphate hydrolases"/>
    <property type="match status" value="2"/>
</dbReference>
<name>A0ABT0U2J9_9BACT</name>
<gene>
    <name evidence="5" type="ORF">NB063_10735</name>
</gene>
<keyword evidence="2" id="KW-0067">ATP-binding</keyword>
<sequence>MKAFDRLHPALQHHIVNSLGWRDLREVQSLSIDAYLDGNNMVVLAPTAGGKTESAFFPVMSQMLEESWEGISVLYVSPIKALLNNQEQRLHKYMQLVGRRAALWHGDTPQGERKRILSEPSDLLLTTPESLEVMLVSSKIDHHRFFKNIKVVVIDEVHAFAGDDRGWHLLSVFARIAKLARHDLQRIGLSATVGNPDEMLSWLSSGSERPQKVVWPKGKSDEQPDVQLDFVGSLANAAKVISLLHQGEKRLVFCDSRSRVEQLAVSLRSYGVDTFVSHSSVGLDERRQAEEAFAQRQNCVIVATSSLELGLDVGDLDRVIQIDAPGSVSSFLQRMGRTGRRSNTTRNCLFLATKDEGLLRAAALIELWRREYVEPVQAPPCPYHILAQQLMALILQERGVGRSQWFSWVSDVPAFTQMPEERVAELVEYMIAKLILWDDNGIVSFAPEGESIFGRQNFMDLLSVFTSPPLFRVMSGQKELGFVHESTFFKKDDSDGPPILALAGRSWKTKHLDWKRKIAHVEPTDQKGKSRWLGEGQMLSQAICQSIRRILSTDNDDPSWSSRAKSQFAEIREEFPWISAESTSVVLQPNGELRWWTFAGGIANTLLADALKPHCDVKGDNLSLVFPKATSLDPIAALINEIEPENVRPIPNIQAMENLKFSECLSDELSAEVFTSRFNDRKAVEQAFQERRRVVVQQE</sequence>
<dbReference type="Pfam" id="PF00270">
    <property type="entry name" value="DEAD"/>
    <property type="match status" value="1"/>
</dbReference>
<dbReference type="RefSeq" id="WP_250928728.1">
    <property type="nucleotide sequence ID" value="NZ_JAMQBK010000029.1"/>
</dbReference>
<dbReference type="SMART" id="SM00490">
    <property type="entry name" value="HELICc"/>
    <property type="match status" value="1"/>
</dbReference>
<dbReference type="GO" id="GO:0004386">
    <property type="term" value="F:helicase activity"/>
    <property type="evidence" value="ECO:0007669"/>
    <property type="project" value="UniProtKB-KW"/>
</dbReference>
<keyword evidence="1" id="KW-0547">Nucleotide-binding</keyword>
<keyword evidence="5" id="KW-0347">Helicase</keyword>
<dbReference type="EMBL" id="JAMQBK010000029">
    <property type="protein sequence ID" value="MCM2371085.1"/>
    <property type="molecule type" value="Genomic_DNA"/>
</dbReference>
<feature type="domain" description="Helicase C-terminal" evidence="4">
    <location>
        <begin position="236"/>
        <end position="387"/>
    </location>
</feature>
<evidence type="ECO:0000313" key="6">
    <source>
        <dbReference type="Proteomes" id="UP001202961"/>
    </source>
</evidence>
<dbReference type="InterPro" id="IPR052511">
    <property type="entry name" value="ATP-dep_Helicase"/>
</dbReference>
<reference evidence="5 6" key="1">
    <citation type="journal article" date="2022" name="Syst. Appl. Microbiol.">
        <title>Rhodopirellula aestuarii sp. nov., a novel member of the genus Rhodopirellula isolated from brackish sediments collected in the Tagus River estuary, Portugal.</title>
        <authorList>
            <person name="Vitorino I.R."/>
            <person name="Klimek D."/>
            <person name="Calusinska M."/>
            <person name="Lobo-da-Cunha A."/>
            <person name="Vasconcelos V."/>
            <person name="Lage O.M."/>
        </authorList>
    </citation>
    <scope>NUCLEOTIDE SEQUENCE [LARGE SCALE GENOMIC DNA]</scope>
    <source>
        <strain evidence="5 6">ICT_H3.1</strain>
    </source>
</reference>
<dbReference type="InterPro" id="IPR011545">
    <property type="entry name" value="DEAD/DEAH_box_helicase_dom"/>
</dbReference>
<dbReference type="PROSITE" id="PS51194">
    <property type="entry name" value="HELICASE_CTER"/>
    <property type="match status" value="1"/>
</dbReference>
<comment type="caution">
    <text evidence="5">The sequence shown here is derived from an EMBL/GenBank/DDBJ whole genome shotgun (WGS) entry which is preliminary data.</text>
</comment>
<feature type="domain" description="Helicase ATP-binding" evidence="3">
    <location>
        <begin position="32"/>
        <end position="211"/>
    </location>
</feature>
<proteinExistence type="predicted"/>
<dbReference type="PROSITE" id="PS51192">
    <property type="entry name" value="HELICASE_ATP_BIND_1"/>
    <property type="match status" value="1"/>
</dbReference>
<evidence type="ECO:0000256" key="1">
    <source>
        <dbReference type="ARBA" id="ARBA00022741"/>
    </source>
</evidence>
<dbReference type="PANTHER" id="PTHR47962:SF5">
    <property type="entry name" value="ATP-DEPENDENT HELICASE LHR-RELATED"/>
    <property type="match status" value="1"/>
</dbReference>
<evidence type="ECO:0000259" key="3">
    <source>
        <dbReference type="PROSITE" id="PS51192"/>
    </source>
</evidence>
<evidence type="ECO:0000259" key="4">
    <source>
        <dbReference type="PROSITE" id="PS51194"/>
    </source>
</evidence>
<dbReference type="Proteomes" id="UP001202961">
    <property type="component" value="Unassembled WGS sequence"/>
</dbReference>
<organism evidence="5 6">
    <name type="scientific">Aporhodopirellula aestuarii</name>
    <dbReference type="NCBI Taxonomy" id="2950107"/>
    <lineage>
        <taxon>Bacteria</taxon>
        <taxon>Pseudomonadati</taxon>
        <taxon>Planctomycetota</taxon>
        <taxon>Planctomycetia</taxon>
        <taxon>Pirellulales</taxon>
        <taxon>Pirellulaceae</taxon>
        <taxon>Aporhodopirellula</taxon>
    </lineage>
</organism>
<dbReference type="SUPFAM" id="SSF52540">
    <property type="entry name" value="P-loop containing nucleoside triphosphate hydrolases"/>
    <property type="match status" value="1"/>
</dbReference>
<dbReference type="InterPro" id="IPR014001">
    <property type="entry name" value="Helicase_ATP-bd"/>
</dbReference>
<accession>A0ABT0U2J9</accession>
<protein>
    <submittedName>
        <fullName evidence="5">DEAD/DEAH box helicase</fullName>
    </submittedName>
</protein>
<evidence type="ECO:0000313" key="5">
    <source>
        <dbReference type="EMBL" id="MCM2371085.1"/>
    </source>
</evidence>
<dbReference type="Pfam" id="PF00271">
    <property type="entry name" value="Helicase_C"/>
    <property type="match status" value="1"/>
</dbReference>